<dbReference type="Gene3D" id="1.10.150.320">
    <property type="entry name" value="Photosystem II 12 kDa extrinsic protein"/>
    <property type="match status" value="1"/>
</dbReference>
<dbReference type="EMBL" id="CP071444">
    <property type="protein sequence ID" value="QSX09137.1"/>
    <property type="molecule type" value="Genomic_DNA"/>
</dbReference>
<dbReference type="GO" id="GO:0046872">
    <property type="term" value="F:metal ion binding"/>
    <property type="evidence" value="ECO:0007669"/>
    <property type="project" value="UniProtKB-KW"/>
</dbReference>
<dbReference type="SUPFAM" id="SSF102114">
    <property type="entry name" value="Radical SAM enzymes"/>
    <property type="match status" value="1"/>
</dbReference>
<keyword evidence="6" id="KW-1185">Reference proteome</keyword>
<protein>
    <submittedName>
        <fullName evidence="5">DNA modification/repair radical SAM protein</fullName>
    </submittedName>
</protein>
<dbReference type="SFLD" id="SFLDS00029">
    <property type="entry name" value="Radical_SAM"/>
    <property type="match status" value="1"/>
</dbReference>
<accession>A0A974XFY2</accession>
<name>A0A974XFY2_9FIRM</name>
<dbReference type="GO" id="GO:0051536">
    <property type="term" value="F:iron-sulfur cluster binding"/>
    <property type="evidence" value="ECO:0007669"/>
    <property type="project" value="UniProtKB-KW"/>
</dbReference>
<keyword evidence="1" id="KW-0949">S-adenosyl-L-methionine</keyword>
<organism evidence="5 6">
    <name type="scientific">Alkalibacter rhizosphaerae</name>
    <dbReference type="NCBI Taxonomy" id="2815577"/>
    <lineage>
        <taxon>Bacteria</taxon>
        <taxon>Bacillati</taxon>
        <taxon>Bacillota</taxon>
        <taxon>Clostridia</taxon>
        <taxon>Eubacteriales</taxon>
        <taxon>Eubacteriaceae</taxon>
        <taxon>Alkalibacter</taxon>
    </lineage>
</organism>
<evidence type="ECO:0000256" key="1">
    <source>
        <dbReference type="ARBA" id="ARBA00022691"/>
    </source>
</evidence>
<dbReference type="InterPro" id="IPR013785">
    <property type="entry name" value="Aldolase_TIM"/>
</dbReference>
<dbReference type="PANTHER" id="PTHR21180">
    <property type="entry name" value="ENDONUCLEASE/EXONUCLEASE/PHOSPHATASE FAMILY DOMAIN-CONTAINING PROTEIN 1"/>
    <property type="match status" value="1"/>
</dbReference>
<evidence type="ECO:0000256" key="4">
    <source>
        <dbReference type="ARBA" id="ARBA00023014"/>
    </source>
</evidence>
<keyword evidence="3" id="KW-0408">Iron</keyword>
<dbReference type="Proteomes" id="UP000663499">
    <property type="component" value="Chromosome"/>
</dbReference>
<dbReference type="NCBIfam" id="TIGR03916">
    <property type="entry name" value="rSAM_link_UDG"/>
    <property type="match status" value="1"/>
</dbReference>
<dbReference type="InterPro" id="IPR051675">
    <property type="entry name" value="Endo/Exo/Phosphatase_dom_1"/>
</dbReference>
<evidence type="ECO:0000313" key="5">
    <source>
        <dbReference type="EMBL" id="QSX09137.1"/>
    </source>
</evidence>
<dbReference type="PANTHER" id="PTHR21180:SF9">
    <property type="entry name" value="TYPE II SECRETION SYSTEM PROTEIN K"/>
    <property type="match status" value="1"/>
</dbReference>
<evidence type="ECO:0000313" key="6">
    <source>
        <dbReference type="Proteomes" id="UP000663499"/>
    </source>
</evidence>
<dbReference type="GO" id="GO:0003824">
    <property type="term" value="F:catalytic activity"/>
    <property type="evidence" value="ECO:0007669"/>
    <property type="project" value="InterPro"/>
</dbReference>
<dbReference type="SUPFAM" id="SSF47781">
    <property type="entry name" value="RuvA domain 2-like"/>
    <property type="match status" value="1"/>
</dbReference>
<dbReference type="SFLD" id="SFLDG01102">
    <property type="entry name" value="Uncharacterised_Radical_SAM_Su"/>
    <property type="match status" value="1"/>
</dbReference>
<dbReference type="KEGG" id="alka:J0B03_03450"/>
<keyword evidence="2" id="KW-0479">Metal-binding</keyword>
<dbReference type="Gene3D" id="3.20.20.70">
    <property type="entry name" value="Aldolase class I"/>
    <property type="match status" value="1"/>
</dbReference>
<dbReference type="RefSeq" id="WP_207300476.1">
    <property type="nucleotide sequence ID" value="NZ_CP071444.1"/>
</dbReference>
<dbReference type="InterPro" id="IPR010994">
    <property type="entry name" value="RuvA_2-like"/>
</dbReference>
<dbReference type="InterPro" id="IPR058240">
    <property type="entry name" value="rSAM_sf"/>
</dbReference>
<dbReference type="InterPro" id="IPR023874">
    <property type="entry name" value="DNA_rSAM_put"/>
</dbReference>
<dbReference type="InterPro" id="IPR007197">
    <property type="entry name" value="rSAM"/>
</dbReference>
<keyword evidence="4" id="KW-0411">Iron-sulfur</keyword>
<dbReference type="CDD" id="cd01335">
    <property type="entry name" value="Radical_SAM"/>
    <property type="match status" value="1"/>
</dbReference>
<dbReference type="AlphaFoldDB" id="A0A974XFY2"/>
<evidence type="ECO:0000256" key="3">
    <source>
        <dbReference type="ARBA" id="ARBA00023004"/>
    </source>
</evidence>
<reference evidence="5" key="1">
    <citation type="submission" date="2021-03" db="EMBL/GenBank/DDBJ databases">
        <title>Alkalibacter marinus sp. nov., isolated from tidal flat sediment.</title>
        <authorList>
            <person name="Namirimu T."/>
            <person name="Yang J.-A."/>
            <person name="Yang S.-H."/>
            <person name="Kim Y.-J."/>
            <person name="Kwon K.K."/>
        </authorList>
    </citation>
    <scope>NUCLEOTIDE SEQUENCE</scope>
    <source>
        <strain evidence="5">ES005</strain>
    </source>
</reference>
<proteinExistence type="predicted"/>
<evidence type="ECO:0000256" key="2">
    <source>
        <dbReference type="ARBA" id="ARBA00022723"/>
    </source>
</evidence>
<sequence>MREVYPLKEDLYERLMVLADSAKYDVSCSSSGVDRKSNKQGLGSAKSYGICHTWAADGRCISLMKVLLTNNCIYNCAYCVNRVTNDVERASLTPEETALLTMEFYRRNYIEGLFLSSAIEKNADDTMEKMYQVLLLLRKIHHFNGYIHIKVIPGAQDTLVQQCGMLADRMSVNMELPSRESLSLLAPQKDPEKILLPMKQIHHQIIDNKDARKYLRHAPSFVPAGQSTQVIIGATPDTDRRILSVSEQLYTRYQLKRVYYSAYVPVNEGPNLPSLWTKPPMLREHRLYQADWLLRYYGFTVSELFSKNTENMDTEMDPKLAWALAHLDSFPVEINTATYSTLIRVPGIGDISARRILKERRIRPLDFDGLKRTGCVLKKAKHFILAKGRYYGEKLEFDTIKNNLVERPLVQQISIWG</sequence>
<gene>
    <name evidence="5" type="ORF">J0B03_03450</name>
</gene>